<keyword evidence="15" id="KW-1185">Reference proteome</keyword>
<dbReference type="EMBL" id="LSYV01000027">
    <property type="protein sequence ID" value="KXZ48606.1"/>
    <property type="molecule type" value="Genomic_DNA"/>
</dbReference>
<accession>A0A150GFK0</accession>
<feature type="domain" description="N-acetyltransferase" evidence="13">
    <location>
        <begin position="37"/>
        <end position="184"/>
    </location>
</feature>
<keyword evidence="7" id="KW-0808">Transferase</keyword>
<dbReference type="GO" id="GO:0005737">
    <property type="term" value="C:cytoplasm"/>
    <property type="evidence" value="ECO:0007669"/>
    <property type="project" value="UniProtKB-SubCell"/>
</dbReference>
<dbReference type="Pfam" id="PF00583">
    <property type="entry name" value="Acetyltransf_1"/>
    <property type="match status" value="1"/>
</dbReference>
<protein>
    <recommendedName>
        <fullName evidence="5">N-alpha-acetyltransferase 40</fullName>
        <ecNumber evidence="4">2.3.1.257</ecNumber>
    </recommendedName>
</protein>
<dbReference type="InterPro" id="IPR039949">
    <property type="entry name" value="NAA40"/>
</dbReference>
<name>A0A150GFK0_GONPE</name>
<evidence type="ECO:0000256" key="8">
    <source>
        <dbReference type="ARBA" id="ARBA00023242"/>
    </source>
</evidence>
<keyword evidence="9" id="KW-0012">Acyltransferase</keyword>
<dbReference type="Proteomes" id="UP000075714">
    <property type="component" value="Unassembled WGS sequence"/>
</dbReference>
<comment type="catalytic activity">
    <reaction evidence="11">
        <text>N-terminal L-seryl-[histone H4] + acetyl-CoA = N-terminal N(alpha)-acetyl-L-seryl-[histone H4] + CoA + H(+)</text>
        <dbReference type="Rhea" id="RHEA:50596"/>
        <dbReference type="Rhea" id="RHEA-COMP:12740"/>
        <dbReference type="Rhea" id="RHEA-COMP:12743"/>
        <dbReference type="ChEBI" id="CHEBI:15378"/>
        <dbReference type="ChEBI" id="CHEBI:57287"/>
        <dbReference type="ChEBI" id="CHEBI:57288"/>
        <dbReference type="ChEBI" id="CHEBI:64738"/>
        <dbReference type="ChEBI" id="CHEBI:83690"/>
        <dbReference type="EC" id="2.3.1.257"/>
    </reaction>
</comment>
<evidence type="ECO:0000256" key="11">
    <source>
        <dbReference type="ARBA" id="ARBA00049524"/>
    </source>
</evidence>
<dbReference type="GO" id="GO:0010485">
    <property type="term" value="F:histone H4 acetyltransferase activity"/>
    <property type="evidence" value="ECO:0007669"/>
    <property type="project" value="InterPro"/>
</dbReference>
<dbReference type="GO" id="GO:0005634">
    <property type="term" value="C:nucleus"/>
    <property type="evidence" value="ECO:0007669"/>
    <property type="project" value="UniProtKB-SubCell"/>
</dbReference>
<feature type="compositionally biased region" description="Gly residues" evidence="12">
    <location>
        <begin position="185"/>
        <end position="206"/>
    </location>
</feature>
<evidence type="ECO:0000256" key="9">
    <source>
        <dbReference type="ARBA" id="ARBA00023315"/>
    </source>
</evidence>
<organism evidence="14 15">
    <name type="scientific">Gonium pectorale</name>
    <name type="common">Green alga</name>
    <dbReference type="NCBI Taxonomy" id="33097"/>
    <lineage>
        <taxon>Eukaryota</taxon>
        <taxon>Viridiplantae</taxon>
        <taxon>Chlorophyta</taxon>
        <taxon>core chlorophytes</taxon>
        <taxon>Chlorophyceae</taxon>
        <taxon>CS clade</taxon>
        <taxon>Chlamydomonadales</taxon>
        <taxon>Volvocaceae</taxon>
        <taxon>Gonium</taxon>
    </lineage>
</organism>
<evidence type="ECO:0000259" key="13">
    <source>
        <dbReference type="PROSITE" id="PS51186"/>
    </source>
</evidence>
<dbReference type="PROSITE" id="PS51186">
    <property type="entry name" value="GNAT"/>
    <property type="match status" value="1"/>
</dbReference>
<comment type="subcellular location">
    <subcellularLocation>
        <location evidence="2">Cytoplasm</location>
    </subcellularLocation>
    <subcellularLocation>
        <location evidence="1">Nucleus</location>
    </subcellularLocation>
</comment>
<keyword evidence="8" id="KW-0539">Nucleus</keyword>
<evidence type="ECO:0000313" key="15">
    <source>
        <dbReference type="Proteomes" id="UP000075714"/>
    </source>
</evidence>
<gene>
    <name evidence="14" type="ORF">GPECTOR_26g509</name>
</gene>
<dbReference type="InterPro" id="IPR016181">
    <property type="entry name" value="Acyl_CoA_acyltransferase"/>
</dbReference>
<dbReference type="OrthoDB" id="424551at2759"/>
<evidence type="ECO:0000256" key="12">
    <source>
        <dbReference type="SAM" id="MobiDB-lite"/>
    </source>
</evidence>
<comment type="similarity">
    <text evidence="3">Belongs to the acetyltransferase family. NAA40 subfamily.</text>
</comment>
<evidence type="ECO:0000256" key="3">
    <source>
        <dbReference type="ARBA" id="ARBA00008870"/>
    </source>
</evidence>
<evidence type="ECO:0000256" key="7">
    <source>
        <dbReference type="ARBA" id="ARBA00022679"/>
    </source>
</evidence>
<reference evidence="15" key="1">
    <citation type="journal article" date="2016" name="Nat. Commun.">
        <title>The Gonium pectorale genome demonstrates co-option of cell cycle regulation during the evolution of multicellularity.</title>
        <authorList>
            <person name="Hanschen E.R."/>
            <person name="Marriage T.N."/>
            <person name="Ferris P.J."/>
            <person name="Hamaji T."/>
            <person name="Toyoda A."/>
            <person name="Fujiyama A."/>
            <person name="Neme R."/>
            <person name="Noguchi H."/>
            <person name="Minakuchi Y."/>
            <person name="Suzuki M."/>
            <person name="Kawai-Toyooka H."/>
            <person name="Smith D.R."/>
            <person name="Sparks H."/>
            <person name="Anderson J."/>
            <person name="Bakaric R."/>
            <person name="Luria V."/>
            <person name="Karger A."/>
            <person name="Kirschner M.W."/>
            <person name="Durand P.M."/>
            <person name="Michod R.E."/>
            <person name="Nozaki H."/>
            <person name="Olson B.J."/>
        </authorList>
    </citation>
    <scope>NUCLEOTIDE SEQUENCE [LARGE SCALE GENOMIC DNA]</scope>
    <source>
        <strain evidence="15">NIES-2863</strain>
    </source>
</reference>
<dbReference type="SUPFAM" id="SSF55729">
    <property type="entry name" value="Acyl-CoA N-acyltransferases (Nat)"/>
    <property type="match status" value="1"/>
</dbReference>
<dbReference type="GO" id="GO:0043998">
    <property type="term" value="F:histone H2A acetyltransferase activity"/>
    <property type="evidence" value="ECO:0007669"/>
    <property type="project" value="InterPro"/>
</dbReference>
<feature type="region of interest" description="Disordered" evidence="12">
    <location>
        <begin position="181"/>
        <end position="247"/>
    </location>
</feature>
<dbReference type="Gene3D" id="3.40.630.30">
    <property type="match status" value="1"/>
</dbReference>
<dbReference type="AlphaFoldDB" id="A0A150GFK0"/>
<dbReference type="InterPro" id="IPR000182">
    <property type="entry name" value="GNAT_dom"/>
</dbReference>
<dbReference type="PANTHER" id="PTHR20531:SF1">
    <property type="entry name" value="N-ALPHA-ACETYLTRANSFERASE 40"/>
    <property type="match status" value="1"/>
</dbReference>
<evidence type="ECO:0000256" key="4">
    <source>
        <dbReference type="ARBA" id="ARBA00012950"/>
    </source>
</evidence>
<dbReference type="GO" id="GO:1990189">
    <property type="term" value="F:protein N-terminal-serine acetyltransferase activity"/>
    <property type="evidence" value="ECO:0007669"/>
    <property type="project" value="UniProtKB-EC"/>
</dbReference>
<comment type="caution">
    <text evidence="14">The sequence shown here is derived from an EMBL/GenBank/DDBJ whole genome shotgun (WGS) entry which is preliminary data.</text>
</comment>
<dbReference type="STRING" id="33097.A0A150GFK0"/>
<evidence type="ECO:0000256" key="1">
    <source>
        <dbReference type="ARBA" id="ARBA00004123"/>
    </source>
</evidence>
<evidence type="ECO:0000256" key="2">
    <source>
        <dbReference type="ARBA" id="ARBA00004496"/>
    </source>
</evidence>
<evidence type="ECO:0000256" key="6">
    <source>
        <dbReference type="ARBA" id="ARBA00022490"/>
    </source>
</evidence>
<evidence type="ECO:0000256" key="5">
    <source>
        <dbReference type="ARBA" id="ARBA00015043"/>
    </source>
</evidence>
<evidence type="ECO:0000256" key="10">
    <source>
        <dbReference type="ARBA" id="ARBA00047821"/>
    </source>
</evidence>
<proteinExistence type="inferred from homology"/>
<keyword evidence="6" id="KW-0963">Cytoplasm</keyword>
<sequence>MIQDPLTELVPAVRQCNTNGQLVQVRSYHARDMPKELLAWCLDTCRENMAALYDRVWSWSDAKKRKQLTSAASRFLIAHDASSSRAPLGYINYRFEKDEGEAVLYCYELQVARTAQGRGLGHTLMELAEQIAWAAGMGKVVLTVFSENAPAIGFYVKRGYTLDETSPDYSEEAADAFVSQRRVRGGGSGGSCPGGSGTGGGAGGSGSAVVSPDRSAPPFGEQGCKRLQPETGEQLIEPHLSQTARPP</sequence>
<dbReference type="CDD" id="cd04301">
    <property type="entry name" value="NAT_SF"/>
    <property type="match status" value="1"/>
</dbReference>
<dbReference type="EC" id="2.3.1.257" evidence="4"/>
<dbReference type="PANTHER" id="PTHR20531">
    <property type="entry name" value="N-ALPHA-ACETYLTRANSFERASE 40"/>
    <property type="match status" value="1"/>
</dbReference>
<evidence type="ECO:0000313" key="14">
    <source>
        <dbReference type="EMBL" id="KXZ48606.1"/>
    </source>
</evidence>
<comment type="catalytic activity">
    <reaction evidence="10">
        <text>N-terminal L-seryl-[histone H2A] + acetyl-CoA = N-terminal N(alpha)-acetyl-L-seryl-[histone H2A] + CoA + H(+)</text>
        <dbReference type="Rhea" id="RHEA:50600"/>
        <dbReference type="Rhea" id="RHEA-COMP:12742"/>
        <dbReference type="Rhea" id="RHEA-COMP:12744"/>
        <dbReference type="ChEBI" id="CHEBI:15378"/>
        <dbReference type="ChEBI" id="CHEBI:57287"/>
        <dbReference type="ChEBI" id="CHEBI:57288"/>
        <dbReference type="ChEBI" id="CHEBI:64738"/>
        <dbReference type="ChEBI" id="CHEBI:83690"/>
        <dbReference type="EC" id="2.3.1.257"/>
    </reaction>
</comment>